<gene>
    <name evidence="3" type="ORF">SAMN05428642_102947</name>
</gene>
<dbReference type="SUPFAM" id="SSF51735">
    <property type="entry name" value="NAD(P)-binding Rossmann-fold domains"/>
    <property type="match status" value="1"/>
</dbReference>
<evidence type="ECO:0000313" key="3">
    <source>
        <dbReference type="EMBL" id="SFZ92746.1"/>
    </source>
</evidence>
<organism evidence="3 4">
    <name type="scientific">Flaviramulus basaltis</name>
    <dbReference type="NCBI Taxonomy" id="369401"/>
    <lineage>
        <taxon>Bacteria</taxon>
        <taxon>Pseudomonadati</taxon>
        <taxon>Bacteroidota</taxon>
        <taxon>Flavobacteriia</taxon>
        <taxon>Flavobacteriales</taxon>
        <taxon>Flavobacteriaceae</taxon>
        <taxon>Flaviramulus</taxon>
    </lineage>
</organism>
<dbReference type="PROSITE" id="PS00061">
    <property type="entry name" value="ADH_SHORT"/>
    <property type="match status" value="1"/>
</dbReference>
<dbReference type="OrthoDB" id="9804104at2"/>
<dbReference type="InterPro" id="IPR036291">
    <property type="entry name" value="NAD(P)-bd_dom_sf"/>
</dbReference>
<dbReference type="GO" id="GO:0016616">
    <property type="term" value="F:oxidoreductase activity, acting on the CH-OH group of donors, NAD or NADP as acceptor"/>
    <property type="evidence" value="ECO:0007669"/>
    <property type="project" value="TreeGrafter"/>
</dbReference>
<dbReference type="RefSeq" id="WP_072402168.1">
    <property type="nucleotide sequence ID" value="NZ_FPKV01000002.1"/>
</dbReference>
<protein>
    <submittedName>
        <fullName evidence="3">Gluconate 5-dehydrogenase</fullName>
    </submittedName>
</protein>
<accession>A0A1K2IKF0</accession>
<evidence type="ECO:0000313" key="4">
    <source>
        <dbReference type="Proteomes" id="UP000182544"/>
    </source>
</evidence>
<keyword evidence="2" id="KW-0560">Oxidoreductase</keyword>
<comment type="similarity">
    <text evidence="1">Belongs to the short-chain dehydrogenases/reductases (SDR) family.</text>
</comment>
<dbReference type="InterPro" id="IPR002347">
    <property type="entry name" value="SDR_fam"/>
</dbReference>
<dbReference type="InterPro" id="IPR020904">
    <property type="entry name" value="Sc_DH/Rdtase_CS"/>
</dbReference>
<name>A0A1K2IKF0_9FLAO</name>
<dbReference type="Gene3D" id="3.40.50.720">
    <property type="entry name" value="NAD(P)-binding Rossmann-like Domain"/>
    <property type="match status" value="1"/>
</dbReference>
<dbReference type="PANTHER" id="PTHR42760:SF5">
    <property type="entry name" value="2-DEHYDRO-3-DEOXY-D-GLUCONATE 5-DEHYDROGENASE"/>
    <property type="match status" value="1"/>
</dbReference>
<dbReference type="NCBIfam" id="NF005488">
    <property type="entry name" value="PRK07097.1"/>
    <property type="match status" value="1"/>
</dbReference>
<dbReference type="PRINTS" id="PR00080">
    <property type="entry name" value="SDRFAMILY"/>
</dbReference>
<reference evidence="3 4" key="1">
    <citation type="submission" date="2016-10" db="EMBL/GenBank/DDBJ databases">
        <authorList>
            <person name="de Groot N.N."/>
        </authorList>
    </citation>
    <scope>NUCLEOTIDE SEQUENCE [LARGE SCALE GENOMIC DNA]</scope>
    <source>
        <strain evidence="3 4">DSM 18180</strain>
    </source>
</reference>
<sequence length="261" mass="28054">MNLFNLTGKRALVTGGTHGLGMAMAEGLASAGAELIITGTTPSKMKDALSYYKGKGFKASGYLFDVTNEDEAKENIEIISTEIGDIHILVNNAGIIKRELAITMPVEDFRRVIDVDLVGPFIMSQLVAKQMIERKEGKIINICSMMSELGRNSVSAYAAAKGGLKMLTQNLATEWAKHNIQVNGIGPGYFATTQTEPIRVDGHPFNEFIINRTPAARWGNPEDLAGTAVFLASKASDFVNGQVVYVDGGILATIGKPSNED</sequence>
<proteinExistence type="inferred from homology"/>
<dbReference type="CDD" id="cd05347">
    <property type="entry name" value="Ga5DH-like_SDR_c"/>
    <property type="match status" value="1"/>
</dbReference>
<dbReference type="FunFam" id="3.40.50.720:FF:000173">
    <property type="entry name" value="3-oxoacyl-[acyl-carrier protein] reductase"/>
    <property type="match status" value="1"/>
</dbReference>
<evidence type="ECO:0000256" key="2">
    <source>
        <dbReference type="ARBA" id="ARBA00023002"/>
    </source>
</evidence>
<keyword evidence="4" id="KW-1185">Reference proteome</keyword>
<dbReference type="EMBL" id="FPKV01000002">
    <property type="protein sequence ID" value="SFZ92746.1"/>
    <property type="molecule type" value="Genomic_DNA"/>
</dbReference>
<dbReference type="AlphaFoldDB" id="A0A1K2IKF0"/>
<dbReference type="PANTHER" id="PTHR42760">
    <property type="entry name" value="SHORT-CHAIN DEHYDROGENASES/REDUCTASES FAMILY MEMBER"/>
    <property type="match status" value="1"/>
</dbReference>
<evidence type="ECO:0000256" key="1">
    <source>
        <dbReference type="ARBA" id="ARBA00006484"/>
    </source>
</evidence>
<dbReference type="Proteomes" id="UP000182544">
    <property type="component" value="Unassembled WGS sequence"/>
</dbReference>
<dbReference type="PRINTS" id="PR00081">
    <property type="entry name" value="GDHRDH"/>
</dbReference>
<dbReference type="Pfam" id="PF13561">
    <property type="entry name" value="adh_short_C2"/>
    <property type="match status" value="1"/>
</dbReference>
<dbReference type="STRING" id="369401.SAMN05428642_102947"/>